<dbReference type="GO" id="GO:0004674">
    <property type="term" value="F:protein serine/threonine kinase activity"/>
    <property type="evidence" value="ECO:0007669"/>
    <property type="project" value="UniProtKB-KW"/>
</dbReference>
<dbReference type="VEuPathDB" id="VectorBase:AALC636_011328"/>
<dbReference type="PROSITE" id="PS00109">
    <property type="entry name" value="PROTEIN_KINASE_TYR"/>
    <property type="match status" value="1"/>
</dbReference>
<dbReference type="FunFam" id="3.30.200.20:FF:000201">
    <property type="entry name" value="TP53-regulating kinase isoform X1"/>
    <property type="match status" value="1"/>
</dbReference>
<evidence type="ECO:0000256" key="3">
    <source>
        <dbReference type="ARBA" id="ARBA00022527"/>
    </source>
</evidence>
<dbReference type="EnsemblMetazoa" id="AALFPA23_023586.R35084">
    <property type="protein sequence ID" value="AALFPA23_023586.P35084"/>
    <property type="gene ID" value="AALFPA23_023586"/>
</dbReference>
<accession>A0A023EKP4</accession>
<dbReference type="Proteomes" id="UP000069940">
    <property type="component" value="Unassembled WGS sequence"/>
</dbReference>
<keyword evidence="14" id="KW-1185">Reference proteome</keyword>
<dbReference type="PROSITE" id="PS50011">
    <property type="entry name" value="PROTEIN_KINASE_DOM"/>
    <property type="match status" value="1"/>
</dbReference>
<evidence type="ECO:0000313" key="13">
    <source>
        <dbReference type="EnsemblMetazoa" id="AALFPA23_023586.P35083"/>
    </source>
</evidence>
<name>A0A023EKP4_AEDAL</name>
<dbReference type="GO" id="GO:0005829">
    <property type="term" value="C:cytosol"/>
    <property type="evidence" value="ECO:0007669"/>
    <property type="project" value="TreeGrafter"/>
</dbReference>
<dbReference type="EnsemblMetazoa" id="AALFPA23_023586.R35083">
    <property type="protein sequence ID" value="AALFPA23_023586.P35083"/>
    <property type="gene ID" value="AALFPA23_023586"/>
</dbReference>
<dbReference type="STRING" id="7160.A0A023EKP4"/>
<dbReference type="GO" id="GO:0000408">
    <property type="term" value="C:EKC/KEOPS complex"/>
    <property type="evidence" value="ECO:0007669"/>
    <property type="project" value="TreeGrafter"/>
</dbReference>
<dbReference type="GO" id="GO:0070525">
    <property type="term" value="P:tRNA threonylcarbamoyladenosine metabolic process"/>
    <property type="evidence" value="ECO:0007669"/>
    <property type="project" value="TreeGrafter"/>
</dbReference>
<organism evidence="12">
    <name type="scientific">Aedes albopictus</name>
    <name type="common">Asian tiger mosquito</name>
    <name type="synonym">Stegomyia albopicta</name>
    <dbReference type="NCBI Taxonomy" id="7160"/>
    <lineage>
        <taxon>Eukaryota</taxon>
        <taxon>Metazoa</taxon>
        <taxon>Ecdysozoa</taxon>
        <taxon>Arthropoda</taxon>
        <taxon>Hexapoda</taxon>
        <taxon>Insecta</taxon>
        <taxon>Pterygota</taxon>
        <taxon>Neoptera</taxon>
        <taxon>Endopterygota</taxon>
        <taxon>Diptera</taxon>
        <taxon>Nematocera</taxon>
        <taxon>Culicoidea</taxon>
        <taxon>Culicidae</taxon>
        <taxon>Culicinae</taxon>
        <taxon>Aedini</taxon>
        <taxon>Aedes</taxon>
        <taxon>Stegomyia</taxon>
    </lineage>
</organism>
<keyword evidence="4" id="KW-0808">Transferase</keyword>
<keyword evidence="7" id="KW-0418">Kinase</keyword>
<evidence type="ECO:0000313" key="14">
    <source>
        <dbReference type="Proteomes" id="UP000069940"/>
    </source>
</evidence>
<keyword evidence="6" id="KW-0547">Nucleotide-binding</keyword>
<keyword evidence="8" id="KW-0067">ATP-binding</keyword>
<dbReference type="InterPro" id="IPR008266">
    <property type="entry name" value="Tyr_kinase_AS"/>
</dbReference>
<dbReference type="EnsemblMetazoa" id="AALFPA23_023586.R35086">
    <property type="protein sequence ID" value="AALFPA23_023586.P35086"/>
    <property type="gene ID" value="AALFPA23_023586"/>
</dbReference>
<protein>
    <recommendedName>
        <fullName evidence="2">non-specific serine/threonine protein kinase</fullName>
        <ecNumber evidence="2">2.7.11.1</ecNumber>
    </recommendedName>
</protein>
<dbReference type="Pfam" id="PF00069">
    <property type="entry name" value="Pkinase"/>
    <property type="match status" value="1"/>
</dbReference>
<dbReference type="EC" id="2.7.11.1" evidence="2"/>
<comment type="similarity">
    <text evidence="1">Belongs to the protein kinase superfamily. BUD32 family.</text>
</comment>
<dbReference type="EnsemblMetazoa" id="AALFPA23_023586.R35087">
    <property type="protein sequence ID" value="AALFPA23_023586.P35087"/>
    <property type="gene ID" value="AALFPA23_023586"/>
</dbReference>
<dbReference type="InterPro" id="IPR011009">
    <property type="entry name" value="Kinase-like_dom_sf"/>
</dbReference>
<dbReference type="GO" id="GO:0005524">
    <property type="term" value="F:ATP binding"/>
    <property type="evidence" value="ECO:0007669"/>
    <property type="project" value="UniProtKB-KW"/>
</dbReference>
<dbReference type="NCBIfam" id="TIGR03724">
    <property type="entry name" value="arch_bud32"/>
    <property type="match status" value="1"/>
</dbReference>
<evidence type="ECO:0000256" key="6">
    <source>
        <dbReference type="ARBA" id="ARBA00022741"/>
    </source>
</evidence>
<dbReference type="PANTHER" id="PTHR12209:SF0">
    <property type="entry name" value="EKC_KEOPS COMPLEX SUBUNIT TP53RK"/>
    <property type="match status" value="1"/>
</dbReference>
<evidence type="ECO:0000256" key="9">
    <source>
        <dbReference type="ARBA" id="ARBA00047899"/>
    </source>
</evidence>
<reference evidence="12" key="1">
    <citation type="journal article" date="2014" name="PLoS Negl. Trop. Dis.">
        <title>Identification and characterization of seminal fluid proteins in the Asian tiger mosquito, Aedes albopictus.</title>
        <authorList>
            <person name="Boes K.E."/>
            <person name="Ribeiro J.M."/>
            <person name="Wong A."/>
            <person name="Harrington L.C."/>
            <person name="Wolfner M.F."/>
            <person name="Sirot L.K."/>
        </authorList>
    </citation>
    <scope>NUCLEOTIDE SEQUENCE</scope>
    <source>
        <tissue evidence="12">Reproductive organs</tissue>
    </source>
</reference>
<evidence type="ECO:0000256" key="5">
    <source>
        <dbReference type="ARBA" id="ARBA00022694"/>
    </source>
</evidence>
<comment type="catalytic activity">
    <reaction evidence="9">
        <text>L-threonyl-[protein] + ATP = O-phospho-L-threonyl-[protein] + ADP + H(+)</text>
        <dbReference type="Rhea" id="RHEA:46608"/>
        <dbReference type="Rhea" id="RHEA-COMP:11060"/>
        <dbReference type="Rhea" id="RHEA-COMP:11605"/>
        <dbReference type="ChEBI" id="CHEBI:15378"/>
        <dbReference type="ChEBI" id="CHEBI:30013"/>
        <dbReference type="ChEBI" id="CHEBI:30616"/>
        <dbReference type="ChEBI" id="CHEBI:61977"/>
        <dbReference type="ChEBI" id="CHEBI:456216"/>
        <dbReference type="EC" id="2.7.11.1"/>
    </reaction>
</comment>
<dbReference type="AlphaFoldDB" id="A0A023EKP4"/>
<dbReference type="EnsemblMetazoa" id="AALFPA23_023586.R35085">
    <property type="protein sequence ID" value="AALFPA23_023586.P35085"/>
    <property type="gene ID" value="AALFPA23_023586"/>
</dbReference>
<keyword evidence="3" id="KW-0723">Serine/threonine-protein kinase</keyword>
<proteinExistence type="evidence at transcript level"/>
<evidence type="ECO:0000256" key="1">
    <source>
        <dbReference type="ARBA" id="ARBA00010630"/>
    </source>
</evidence>
<evidence type="ECO:0000259" key="11">
    <source>
        <dbReference type="PROSITE" id="PS50011"/>
    </source>
</evidence>
<dbReference type="GO" id="GO:0005634">
    <property type="term" value="C:nucleus"/>
    <property type="evidence" value="ECO:0007669"/>
    <property type="project" value="TreeGrafter"/>
</dbReference>
<dbReference type="SUPFAM" id="SSF56112">
    <property type="entry name" value="Protein kinase-like (PK-like)"/>
    <property type="match status" value="1"/>
</dbReference>
<dbReference type="VEuPathDB" id="VectorBase:AALF017765"/>
<evidence type="ECO:0000256" key="4">
    <source>
        <dbReference type="ARBA" id="ARBA00022679"/>
    </source>
</evidence>
<reference evidence="14" key="2">
    <citation type="journal article" date="2015" name="Proc. Natl. Acad. Sci. U.S.A.">
        <title>Genome sequence of the Asian Tiger mosquito, Aedes albopictus, reveals insights into its biology, genetics, and evolution.</title>
        <authorList>
            <person name="Chen X.G."/>
            <person name="Jiang X."/>
            <person name="Gu J."/>
            <person name="Xu M."/>
            <person name="Wu Y."/>
            <person name="Deng Y."/>
            <person name="Zhang C."/>
            <person name="Bonizzoni M."/>
            <person name="Dermauw W."/>
            <person name="Vontas J."/>
            <person name="Armbruster P."/>
            <person name="Huang X."/>
            <person name="Yang Y."/>
            <person name="Zhang H."/>
            <person name="He W."/>
            <person name="Peng H."/>
            <person name="Liu Y."/>
            <person name="Wu K."/>
            <person name="Chen J."/>
            <person name="Lirakis M."/>
            <person name="Topalis P."/>
            <person name="Van Leeuwen T."/>
            <person name="Hall A.B."/>
            <person name="Jiang X."/>
            <person name="Thorpe C."/>
            <person name="Mueller R.L."/>
            <person name="Sun C."/>
            <person name="Waterhouse R.M."/>
            <person name="Yan G."/>
            <person name="Tu Z.J."/>
            <person name="Fang X."/>
            <person name="James A.A."/>
        </authorList>
    </citation>
    <scope>NUCLEOTIDE SEQUENCE [LARGE SCALE GENOMIC DNA]</scope>
    <source>
        <strain evidence="14">Foshan</strain>
    </source>
</reference>
<evidence type="ECO:0000256" key="7">
    <source>
        <dbReference type="ARBA" id="ARBA00022777"/>
    </source>
</evidence>
<evidence type="ECO:0000313" key="12">
    <source>
        <dbReference type="EMBL" id="JAC09727.1"/>
    </source>
</evidence>
<evidence type="ECO:0000256" key="8">
    <source>
        <dbReference type="ARBA" id="ARBA00022840"/>
    </source>
</evidence>
<evidence type="ECO:0000256" key="2">
    <source>
        <dbReference type="ARBA" id="ARBA00012513"/>
    </source>
</evidence>
<comment type="catalytic activity">
    <reaction evidence="10">
        <text>L-seryl-[protein] + ATP = O-phospho-L-seryl-[protein] + ADP + H(+)</text>
        <dbReference type="Rhea" id="RHEA:17989"/>
        <dbReference type="Rhea" id="RHEA-COMP:9863"/>
        <dbReference type="Rhea" id="RHEA-COMP:11604"/>
        <dbReference type="ChEBI" id="CHEBI:15378"/>
        <dbReference type="ChEBI" id="CHEBI:29999"/>
        <dbReference type="ChEBI" id="CHEBI:30616"/>
        <dbReference type="ChEBI" id="CHEBI:83421"/>
        <dbReference type="ChEBI" id="CHEBI:456216"/>
        <dbReference type="EC" id="2.7.11.1"/>
    </reaction>
</comment>
<dbReference type="EMBL" id="GAPW01003871">
    <property type="protein sequence ID" value="JAC09727.1"/>
    <property type="molecule type" value="mRNA"/>
</dbReference>
<reference evidence="13" key="3">
    <citation type="submission" date="2025-05" db="UniProtKB">
        <authorList>
            <consortium name="EnsemblMetazoa"/>
        </authorList>
    </citation>
    <scope>IDENTIFICATION</scope>
    <source>
        <strain evidence="13">Foshan</strain>
    </source>
</reference>
<dbReference type="Gene3D" id="1.10.510.10">
    <property type="entry name" value="Transferase(Phosphotransferase) domain 1"/>
    <property type="match status" value="1"/>
</dbReference>
<dbReference type="Gene3D" id="3.30.200.20">
    <property type="entry name" value="Phosphorylase Kinase, domain 1"/>
    <property type="match status" value="1"/>
</dbReference>
<sequence length="237" mass="26723">MAADDNTDSDSVTPGTLLKQGAEGKLYIGKYNGARCLVKERFSKKYRHPDLDVQLTRQRIKAEQKAFERCKAAGVDTPKLMGVDLTGRKIYMEYLEKAKTAKQLVDEAVLEGDNTKIEQLAKEMGRAVGLLHGHNIIHGDLTTSNMLLDPEVKEGSALPYRLVMIDFGLSYHSLNVEDMGVDLYVLERALLSAHSEVPEFFSWVLESYKEHSKFKVPETIAKYEEVRARGRKRTMIG</sequence>
<dbReference type="InterPro" id="IPR022495">
    <property type="entry name" value="Bud32"/>
</dbReference>
<dbReference type="InterPro" id="IPR000719">
    <property type="entry name" value="Prot_kinase_dom"/>
</dbReference>
<evidence type="ECO:0000256" key="10">
    <source>
        <dbReference type="ARBA" id="ARBA00048679"/>
    </source>
</evidence>
<dbReference type="PANTHER" id="PTHR12209">
    <property type="entry name" value="NON-SPECIFIC SERINE/THREONINE PROTEIN KINASE"/>
    <property type="match status" value="1"/>
</dbReference>
<feature type="domain" description="Protein kinase" evidence="11">
    <location>
        <begin position="12"/>
        <end position="237"/>
    </location>
</feature>
<dbReference type="VEuPathDB" id="VectorBase:AALFPA_057502"/>
<dbReference type="GO" id="GO:0008033">
    <property type="term" value="P:tRNA processing"/>
    <property type="evidence" value="ECO:0007669"/>
    <property type="project" value="UniProtKB-KW"/>
</dbReference>
<keyword evidence="5" id="KW-0819">tRNA processing</keyword>